<accession>A0AAE0YRW4</accession>
<keyword evidence="4" id="KW-0255">Endonuclease</keyword>
<dbReference type="Proteomes" id="UP001283361">
    <property type="component" value="Unassembled WGS sequence"/>
</dbReference>
<dbReference type="SUPFAM" id="SSF56672">
    <property type="entry name" value="DNA/RNA polymerases"/>
    <property type="match status" value="1"/>
</dbReference>
<evidence type="ECO:0000313" key="9">
    <source>
        <dbReference type="EMBL" id="KAK3755244.1"/>
    </source>
</evidence>
<dbReference type="Pfam" id="PF17917">
    <property type="entry name" value="RT_RNaseH"/>
    <property type="match status" value="1"/>
</dbReference>
<dbReference type="InterPro" id="IPR043502">
    <property type="entry name" value="DNA/RNA_pol_sf"/>
</dbReference>
<protein>
    <recommendedName>
        <fullName evidence="8">Reverse transcriptase RNase H-like domain-containing protein</fullName>
    </recommendedName>
</protein>
<proteinExistence type="predicted"/>
<sequence>MQGNRPIAYSSRTLTDTEARYEQIENEMLAIVHACKRFHCFMIGKEMTMFTDHKPLELIFKKQLLAASMRLQRMLLALQWCDISVTDRKGQDMQPADTPPRAYLQESVAEIDINQVNTSEFLNITEEKHKIFQAKTEEELKLLRQTIHEGWPEQKQSVPRKIKPYFERRGEFSAVDGIIFKTMSIVVPPSLRMYAVENQSRLRNIGNQSGVPGLLPGIQLSTPHGVSISPECKLKAERAVQTVKRLWHKCNDKNLAILDYNTTPLENTKASPAQLLMGKRPINLLPAANLFQSRTITRKEFYKQFCKIKESQKFYHDRTARPLQNLPEAAPVRLQLTAGRKLWLPGAIVTKVGLQSYHVEAGDGVYKRNRKHIRTSTEQANIDRNVVSPSCEEPEEDSLLPLNDNSNMPNTPQPSPTAREFSNSLPLTDNVSLRAYADNPLCTIRSGRQIRKSNKLIL</sequence>
<evidence type="ECO:0000256" key="1">
    <source>
        <dbReference type="ARBA" id="ARBA00022679"/>
    </source>
</evidence>
<name>A0AAE0YRW4_9GAST</name>
<evidence type="ECO:0000256" key="4">
    <source>
        <dbReference type="ARBA" id="ARBA00022759"/>
    </source>
</evidence>
<keyword evidence="3" id="KW-0540">Nuclease</keyword>
<feature type="region of interest" description="Disordered" evidence="7">
    <location>
        <begin position="387"/>
        <end position="424"/>
    </location>
</feature>
<dbReference type="GO" id="GO:0016787">
    <property type="term" value="F:hydrolase activity"/>
    <property type="evidence" value="ECO:0007669"/>
    <property type="project" value="UniProtKB-KW"/>
</dbReference>
<dbReference type="PANTHER" id="PTHR37984:SF8">
    <property type="entry name" value="CCHC-TYPE DOMAIN-CONTAINING PROTEIN"/>
    <property type="match status" value="1"/>
</dbReference>
<dbReference type="CDD" id="cd09274">
    <property type="entry name" value="RNase_HI_RT_Ty3"/>
    <property type="match status" value="1"/>
</dbReference>
<keyword evidence="2" id="KW-0548">Nucleotidyltransferase</keyword>
<evidence type="ECO:0000256" key="2">
    <source>
        <dbReference type="ARBA" id="ARBA00022695"/>
    </source>
</evidence>
<keyword evidence="1" id="KW-0808">Transferase</keyword>
<organism evidence="9 10">
    <name type="scientific">Elysia crispata</name>
    <name type="common">lettuce slug</name>
    <dbReference type="NCBI Taxonomy" id="231223"/>
    <lineage>
        <taxon>Eukaryota</taxon>
        <taxon>Metazoa</taxon>
        <taxon>Spiralia</taxon>
        <taxon>Lophotrochozoa</taxon>
        <taxon>Mollusca</taxon>
        <taxon>Gastropoda</taxon>
        <taxon>Heterobranchia</taxon>
        <taxon>Euthyneura</taxon>
        <taxon>Panpulmonata</taxon>
        <taxon>Sacoglossa</taxon>
        <taxon>Placobranchoidea</taxon>
        <taxon>Plakobranchidae</taxon>
        <taxon>Elysia</taxon>
    </lineage>
</organism>
<dbReference type="EMBL" id="JAWDGP010005603">
    <property type="protein sequence ID" value="KAK3755244.1"/>
    <property type="molecule type" value="Genomic_DNA"/>
</dbReference>
<dbReference type="GO" id="GO:0004519">
    <property type="term" value="F:endonuclease activity"/>
    <property type="evidence" value="ECO:0007669"/>
    <property type="project" value="UniProtKB-KW"/>
</dbReference>
<dbReference type="GO" id="GO:0003964">
    <property type="term" value="F:RNA-directed DNA polymerase activity"/>
    <property type="evidence" value="ECO:0007669"/>
    <property type="project" value="UniProtKB-KW"/>
</dbReference>
<evidence type="ECO:0000313" key="10">
    <source>
        <dbReference type="Proteomes" id="UP001283361"/>
    </source>
</evidence>
<feature type="domain" description="Reverse transcriptase RNase H-like" evidence="8">
    <location>
        <begin position="4"/>
        <end position="79"/>
    </location>
</feature>
<dbReference type="GO" id="GO:0003676">
    <property type="term" value="F:nucleic acid binding"/>
    <property type="evidence" value="ECO:0007669"/>
    <property type="project" value="InterPro"/>
</dbReference>
<dbReference type="PANTHER" id="PTHR37984">
    <property type="entry name" value="PROTEIN CBG26694"/>
    <property type="match status" value="1"/>
</dbReference>
<keyword evidence="10" id="KW-1185">Reference proteome</keyword>
<comment type="caution">
    <text evidence="9">The sequence shown here is derived from an EMBL/GenBank/DDBJ whole genome shotgun (WGS) entry which is preliminary data.</text>
</comment>
<evidence type="ECO:0000256" key="3">
    <source>
        <dbReference type="ARBA" id="ARBA00022722"/>
    </source>
</evidence>
<keyword evidence="6" id="KW-0695">RNA-directed DNA polymerase</keyword>
<evidence type="ECO:0000256" key="7">
    <source>
        <dbReference type="SAM" id="MobiDB-lite"/>
    </source>
</evidence>
<dbReference type="AlphaFoldDB" id="A0AAE0YRW4"/>
<dbReference type="Gene3D" id="3.30.420.10">
    <property type="entry name" value="Ribonuclease H-like superfamily/Ribonuclease H"/>
    <property type="match status" value="1"/>
</dbReference>
<keyword evidence="5" id="KW-0378">Hydrolase</keyword>
<gene>
    <name evidence="9" type="ORF">RRG08_027502</name>
</gene>
<evidence type="ECO:0000256" key="5">
    <source>
        <dbReference type="ARBA" id="ARBA00022801"/>
    </source>
</evidence>
<dbReference type="InterPro" id="IPR041373">
    <property type="entry name" value="RT_RNaseH"/>
</dbReference>
<evidence type="ECO:0000256" key="6">
    <source>
        <dbReference type="ARBA" id="ARBA00022918"/>
    </source>
</evidence>
<reference evidence="9" key="1">
    <citation type="journal article" date="2023" name="G3 (Bethesda)">
        <title>A reference genome for the long-term kleptoplast-retaining sea slug Elysia crispata morphotype clarki.</title>
        <authorList>
            <person name="Eastman K.E."/>
            <person name="Pendleton A.L."/>
            <person name="Shaikh M.A."/>
            <person name="Suttiyut T."/>
            <person name="Ogas R."/>
            <person name="Tomko P."/>
            <person name="Gavelis G."/>
            <person name="Widhalm J.R."/>
            <person name="Wisecaver J.H."/>
        </authorList>
    </citation>
    <scope>NUCLEOTIDE SEQUENCE</scope>
    <source>
        <strain evidence="9">ECLA1</strain>
    </source>
</reference>
<dbReference type="InterPro" id="IPR036397">
    <property type="entry name" value="RNaseH_sf"/>
</dbReference>
<dbReference type="InterPro" id="IPR050951">
    <property type="entry name" value="Retrovirus_Pol_polyprotein"/>
</dbReference>
<evidence type="ECO:0000259" key="8">
    <source>
        <dbReference type="Pfam" id="PF17917"/>
    </source>
</evidence>